<organism evidence="2 3">
    <name type="scientific">Riccia sorocarpa</name>
    <dbReference type="NCBI Taxonomy" id="122646"/>
    <lineage>
        <taxon>Eukaryota</taxon>
        <taxon>Viridiplantae</taxon>
        <taxon>Streptophyta</taxon>
        <taxon>Embryophyta</taxon>
        <taxon>Marchantiophyta</taxon>
        <taxon>Marchantiopsida</taxon>
        <taxon>Marchantiidae</taxon>
        <taxon>Marchantiales</taxon>
        <taxon>Ricciaceae</taxon>
        <taxon>Riccia</taxon>
    </lineage>
</organism>
<name>A0ABD3GF46_9MARC</name>
<evidence type="ECO:0000313" key="2">
    <source>
        <dbReference type="EMBL" id="KAL3677202.1"/>
    </source>
</evidence>
<keyword evidence="3" id="KW-1185">Reference proteome</keyword>
<evidence type="ECO:0000313" key="3">
    <source>
        <dbReference type="Proteomes" id="UP001633002"/>
    </source>
</evidence>
<accession>A0ABD3GF46</accession>
<reference evidence="2 3" key="1">
    <citation type="submission" date="2024-09" db="EMBL/GenBank/DDBJ databases">
        <title>Chromosome-scale assembly of Riccia sorocarpa.</title>
        <authorList>
            <person name="Paukszto L."/>
        </authorList>
    </citation>
    <scope>NUCLEOTIDE SEQUENCE [LARGE SCALE GENOMIC DNA]</scope>
    <source>
        <strain evidence="2">LP-2024</strain>
        <tissue evidence="2">Aerial parts of the thallus</tissue>
    </source>
</reference>
<protein>
    <submittedName>
        <fullName evidence="2">Uncharacterized protein</fullName>
    </submittedName>
</protein>
<dbReference type="InterPro" id="IPR036691">
    <property type="entry name" value="Endo/exonu/phosph_ase_sf"/>
</dbReference>
<sequence>MEGIREDMQDIRRQMEEQSKDINSLQLETGKVQLETVQIREDITTLTADSNKTRVQIDDHASASQLQVTALSTSIIEVRAELCSVRSRGDSQSAVQHNQSSELMLLKDMVGKQSVTLIDHALEFKKRWSELGERQNTLTSLEQRLAGNSKLWEKADVIIFSETWESTAASKIVIPGFFRIASVWNKKMHSRGRGFGGLAVWTRHHLGLDTSVEAVDDRKQYIAMRFSNKKGTHPFFVVAVYFAPAGSPVYSELGTGTDPYSDISNVVRSLKELGMVNVVDDFNSRIANQQNEDNHELGSSVW</sequence>
<dbReference type="SUPFAM" id="SSF56219">
    <property type="entry name" value="DNase I-like"/>
    <property type="match status" value="1"/>
</dbReference>
<dbReference type="AlphaFoldDB" id="A0ABD3GF46"/>
<dbReference type="EMBL" id="JBJQOH010000008">
    <property type="protein sequence ID" value="KAL3677202.1"/>
    <property type="molecule type" value="Genomic_DNA"/>
</dbReference>
<gene>
    <name evidence="2" type="ORF">R1sor_027150</name>
</gene>
<proteinExistence type="predicted"/>
<evidence type="ECO:0000256" key="1">
    <source>
        <dbReference type="SAM" id="Coils"/>
    </source>
</evidence>
<comment type="caution">
    <text evidence="2">The sequence shown here is derived from an EMBL/GenBank/DDBJ whole genome shotgun (WGS) entry which is preliminary data.</text>
</comment>
<keyword evidence="1" id="KW-0175">Coiled coil</keyword>
<dbReference type="Gene3D" id="3.60.10.10">
    <property type="entry name" value="Endonuclease/exonuclease/phosphatase"/>
    <property type="match status" value="1"/>
</dbReference>
<feature type="coiled-coil region" evidence="1">
    <location>
        <begin position="1"/>
        <end position="28"/>
    </location>
</feature>
<dbReference type="Proteomes" id="UP001633002">
    <property type="component" value="Unassembled WGS sequence"/>
</dbReference>